<feature type="compositionally biased region" description="Low complexity" evidence="6">
    <location>
        <begin position="1684"/>
        <end position="1698"/>
    </location>
</feature>
<dbReference type="Gene3D" id="1.10.132.60">
    <property type="entry name" value="DNA polymerase family B, C-terminal domain"/>
    <property type="match status" value="1"/>
</dbReference>
<comment type="similarity">
    <text evidence="1">Belongs to the DNA polymerase type-B family.</text>
</comment>
<evidence type="ECO:0000256" key="5">
    <source>
        <dbReference type="ARBA" id="ARBA00022932"/>
    </source>
</evidence>
<dbReference type="GO" id="GO:0000166">
    <property type="term" value="F:nucleotide binding"/>
    <property type="evidence" value="ECO:0007669"/>
    <property type="project" value="InterPro"/>
</dbReference>
<feature type="region of interest" description="Disordered" evidence="6">
    <location>
        <begin position="1423"/>
        <end position="1451"/>
    </location>
</feature>
<dbReference type="InterPro" id="IPR006172">
    <property type="entry name" value="DNA-dir_DNA_pol_B"/>
</dbReference>
<dbReference type="SMART" id="SM00486">
    <property type="entry name" value="POLBc"/>
    <property type="match status" value="1"/>
</dbReference>
<feature type="domain" description="DNA-directed DNA polymerase family B multifunctional" evidence="7">
    <location>
        <begin position="1821"/>
        <end position="2281"/>
    </location>
</feature>
<feature type="compositionally biased region" description="Basic and acidic residues" evidence="6">
    <location>
        <begin position="1237"/>
        <end position="1256"/>
    </location>
</feature>
<feature type="compositionally biased region" description="Low complexity" evidence="6">
    <location>
        <begin position="779"/>
        <end position="793"/>
    </location>
</feature>
<dbReference type="Pfam" id="PF00136">
    <property type="entry name" value="DNA_pol_B"/>
    <property type="match status" value="1"/>
</dbReference>
<dbReference type="PRINTS" id="PR00106">
    <property type="entry name" value="DNAPOLB"/>
</dbReference>
<dbReference type="InterPro" id="IPR043502">
    <property type="entry name" value="DNA/RNA_pol_sf"/>
</dbReference>
<evidence type="ECO:0000313" key="9">
    <source>
        <dbReference type="Proteomes" id="UP001430356"/>
    </source>
</evidence>
<sequence length="2660" mass="282367">MYMQVVSVEHSLERPRAELGDAVLSPVLHRVSVRCPVLHLFGYVHIPLDAGPGTAPGHHHCPSEVDDTRAGAAPAAPHPDVGSSGNALPRPSALTAAATFSGASPSPRPVSHEVKECVGAAAAARAHGEDSGRLLSGAGDARRSRTGWGGRYTQRRACLHVHGVYPSLLLPQYDRDVSAAQLAAQLETVVLRVLARQSIAVPGQQLVHNVRVVHRLSVYGYRPHAYAFYMVELIDPAMLPRVVDVLQSSTEVGGRRWQLYDAHSRYHTQFMVRWRVNGVAPFLVPTALCHVRLPTVPELSGDAPAVAASLVEGRRTCAPEPGASASSALFFCRRWRADELGRGTTAEVELDIAAADLHEHAEADAATAAPQPNTLATTALPRRGGGAATGDNLSYTRRAIRQYFSEHGVPDALRVADTIAVEAHQHEREHHWSTGGDAAAPAPRPGQQQQQQRRYGTVVQVQRSDPTVRWLRHRMLSYLADRVHVAKCRAASPPGEEVSDTARRLVTAPHDASTAFVGTSAELQEQRAFRDRLVAAHRQRGGTVGAVASTPRSGHGHRRGAARTDADGQPCVLPSLTHVPDAQTAAAAAAGGEAVYIGFSSASLQLCESQGHAQQSGYGAAPRTTPTADGGGDAPVAHADVAAVPTQDLMAALVTPERLPSTSAHCTPASPAVAGRVAAPVLPALPSSARESEAGADASTAEEVCQLQCAVDADHECDDVAEAAAARQSDLWSSWSSWSFASESADSHASTATDLEPHATPPPPPPAPRLRDTADDAGGDCATQPLPTPSPRTDSPRSAEPRASCTSGASATALHRAAPLAGVVVGRCLAFVRVRLANGSARRVGEVVAVARVAGVTAETVELQWLLRLCETHLAAEEPALVRRGSWLRSHAVPTTSGESPHHWRRHRAGGAAAAVDLGEVVLSDARDVVPVALLQPDGAPTALAYAAAVSAPTQRLAGGGGERLDAHTAEDTCTSPTPRSRLSGEAPTMQVWSVVCATSVAAYSSGAVSCSHDTAAPLLRVLCRYAYKIAARVLTVVPAHIFITAASSPTADGGSPSPARRTARRISWRSPDGAEGMLESPRWRPSERSCVVVTQPQPLPPAVAASPSSGASAPTALSSRAARLEAVEDDGDDMPLFPSDSTSSSRSRSDAGEDVRQRLHDVAVVTSAADRPSLPPRLSSSQGAEEDDDERHGGTSPRCCWYVTLAPLPLPSSFTVGGVCVTRSVPAAAPSASCHDTPRRGRGDLPRGAEQRTSDDGASTAPEVRFSHVSVANGSDGTLASLQSGEAEQSGCVEVAVCSSRLSSLQSSQSSLEPVRVVRASQRSFVSLFQPAMDSVSLLQSCGRLGSVVDGMPRPATITAAARGGPCDAPGRCRRRDEDARVRVSAVAWPWGSAPAGGGVAAPHLYDPVCGDAPTSARGAAAAAGPSACRQARPLQPASLGTPRRRSASHVPGLTLSATQQPQHYLQCTLRVLYVEVLLNRPAGEQRAAASDVLAVGLGQATTAADSAVAVRLFCVAAAPPLAGVTASVQVVALEDEAALLARVRAEIIAYDPDILLSWEGIKYGLGYLALRYRVVLQRDLAADLSRLLHHHGRGRGQPSAAPPAPRGDVADADGASRPAPAAAADVAAAPVLSPAPSSSSSRVSLASSTASLDVSAAAADVDGGGRAMGWTRTGARWDGRSAPPRGTDRGGAAAPAGAASGAAAGAAYARRFGATVRVVGRLCMSLGKDLRKDVKLTGYSLPMAHLELLGQPLPYFTDSYLAELFLAPQRAGTDGGGAGERHTALRYLAARVAAPHRIACRLRWFTRLLEFSRMYGILAEEVVTRGSQFRVEATLLRLAQPLGYAMLSPSRAQVHRQPRIECIPLVMQPRSDLYRDDPVVVLDFRSLYPSIIIAYNLCYSTCLGMVQPQAHGRLGVLSHFKQSDAVLAELLPDDGAQHESAIFSPNGAVFVPRHTRVGLLPQMVQAVLDTRFQVQAALQHIATPGEDAVMAQRLQEQQLALKMLANVTYGYTAASYSGRMPCVDLAEAIVSLGRQTLERAVALLHSTPAWGAEVVYGDTDSIFVRLAGRTKAEAFRIGQEMADAVTRSNPPPVRMQFEKVLLPCLLLVKKRYAGYMWTSPMQTTPTFLAKGIEVVRRDQCAATAQLAQQLLRLLFDGASAAVLRRAYATAVARLQAGSANPLLCVLRRAVRLGRYGESSSAHLPPAARLAMKQMEADALQTPYWGERLPYVVVRSIASAARLSDQVLHPARLLEVDDVHSLDATYYITRHVNSALDRMFYLVGISFAQVFQSLPRRRTAHASLLHQSTFMAVQAQQQLQQHQPHGAASPLASSTAADLVRSPRRRLERVGHLASLMLELLHDRQPLSAAVPTRRGAPAVVEEVESRGRDVAECHRVGQPRRPVDVMDLTRPTVREVVDVEQPATQHSRRHSRRHSPPPSVAERCRRRAGRASPSPSGQPRQRRPATLDTFYPRTLCIVCEAAAVSLDDVRRQRTALLRSGLCGDGDDSPAHRLLLPPICTRCWSDPASLLLHVQQRCRSLGGQSEALQRLCARCISSGGDAGDAAADEYRRAVADMEDMENFCASPLLQRPMGTPHDVQMHGVDGCVPRHVLGAVTVSASGVQRGCVSVDCAVSFQKRMVTVQQAQWLRVQALLHSVL</sequence>
<dbReference type="InterPro" id="IPR023211">
    <property type="entry name" value="DNA_pol_palm_dom_sf"/>
</dbReference>
<reference evidence="8 9" key="1">
    <citation type="journal article" date="2021" name="MBio">
        <title>A New Model Trypanosomatid, Novymonas esmeraldas: Genomic Perception of Its 'Candidatus Pandoraea novymonadis' Endosymbiont.</title>
        <authorList>
            <person name="Zakharova A."/>
            <person name="Saura A."/>
            <person name="Butenko A."/>
            <person name="Podesvova L."/>
            <person name="Warmusova S."/>
            <person name="Kostygov A.Y."/>
            <person name="Nenarokova A."/>
            <person name="Lukes J."/>
            <person name="Opperdoes F.R."/>
            <person name="Yurchenko V."/>
        </authorList>
    </citation>
    <scope>NUCLEOTIDE SEQUENCE [LARGE SCALE GENOMIC DNA]</scope>
    <source>
        <strain evidence="8 9">E262AT.01</strain>
    </source>
</reference>
<evidence type="ECO:0000256" key="3">
    <source>
        <dbReference type="ARBA" id="ARBA00022679"/>
    </source>
</evidence>
<dbReference type="InterPro" id="IPR012337">
    <property type="entry name" value="RNaseH-like_sf"/>
</dbReference>
<feature type="region of interest" description="Disordered" evidence="6">
    <location>
        <begin position="1593"/>
        <end position="1619"/>
    </location>
</feature>
<dbReference type="SUPFAM" id="SSF56672">
    <property type="entry name" value="DNA/RNA polymerases"/>
    <property type="match status" value="1"/>
</dbReference>
<dbReference type="GO" id="GO:0016035">
    <property type="term" value="C:zeta DNA polymerase complex"/>
    <property type="evidence" value="ECO:0007669"/>
    <property type="project" value="InterPro"/>
</dbReference>
<feature type="compositionally biased region" description="Polar residues" evidence="6">
    <location>
        <begin position="972"/>
        <end position="981"/>
    </location>
</feature>
<dbReference type="InterPro" id="IPR006134">
    <property type="entry name" value="DNA-dir_DNA_pol_B_multi_dom"/>
</dbReference>
<keyword evidence="4" id="KW-0548">Nucleotidyltransferase</keyword>
<dbReference type="GO" id="GO:0003887">
    <property type="term" value="F:DNA-directed DNA polymerase activity"/>
    <property type="evidence" value="ECO:0007669"/>
    <property type="project" value="UniProtKB-KW"/>
</dbReference>
<feature type="compositionally biased region" description="Basic residues" evidence="6">
    <location>
        <begin position="2428"/>
        <end position="2437"/>
    </location>
</feature>
<dbReference type="Gene3D" id="3.30.342.10">
    <property type="entry name" value="DNA Polymerase, chain B, domain 1"/>
    <property type="match status" value="1"/>
</dbReference>
<feature type="region of interest" description="Disordered" evidence="6">
    <location>
        <begin position="1228"/>
        <end position="1263"/>
    </location>
</feature>
<feature type="region of interest" description="Disordered" evidence="6">
    <location>
        <begin position="55"/>
        <end position="89"/>
    </location>
</feature>
<feature type="region of interest" description="Disordered" evidence="6">
    <location>
        <begin position="2416"/>
        <end position="2467"/>
    </location>
</feature>
<dbReference type="CDD" id="cd05534">
    <property type="entry name" value="POLBc_zeta"/>
    <property type="match status" value="1"/>
</dbReference>
<dbReference type="InterPro" id="IPR042087">
    <property type="entry name" value="DNA_pol_B_thumb"/>
</dbReference>
<feature type="compositionally biased region" description="Low complexity" evidence="6">
    <location>
        <begin position="2452"/>
        <end position="2461"/>
    </location>
</feature>
<feature type="compositionally biased region" description="Low complexity" evidence="6">
    <location>
        <begin position="435"/>
        <end position="457"/>
    </location>
</feature>
<evidence type="ECO:0000256" key="1">
    <source>
        <dbReference type="ARBA" id="ARBA00005755"/>
    </source>
</evidence>
<feature type="compositionally biased region" description="Low complexity" evidence="6">
    <location>
        <begin position="1423"/>
        <end position="1433"/>
    </location>
</feature>
<feature type="compositionally biased region" description="Low complexity" evidence="6">
    <location>
        <begin position="1092"/>
        <end position="1120"/>
    </location>
</feature>
<feature type="region of interest" description="Disordered" evidence="6">
    <location>
        <begin position="364"/>
        <end position="390"/>
    </location>
</feature>
<dbReference type="GO" id="GO:0003677">
    <property type="term" value="F:DNA binding"/>
    <property type="evidence" value="ECO:0007669"/>
    <property type="project" value="InterPro"/>
</dbReference>
<evidence type="ECO:0000256" key="4">
    <source>
        <dbReference type="ARBA" id="ARBA00022695"/>
    </source>
</evidence>
<feature type="region of interest" description="Disordered" evidence="6">
    <location>
        <begin position="1667"/>
        <end position="1698"/>
    </location>
</feature>
<dbReference type="PANTHER" id="PTHR45812:SF1">
    <property type="entry name" value="DNA POLYMERASE ZETA CATALYTIC SUBUNIT"/>
    <property type="match status" value="1"/>
</dbReference>
<dbReference type="GO" id="GO:0000724">
    <property type="term" value="P:double-strand break repair via homologous recombination"/>
    <property type="evidence" value="ECO:0007669"/>
    <property type="project" value="TreeGrafter"/>
</dbReference>
<dbReference type="Proteomes" id="UP001430356">
    <property type="component" value="Unassembled WGS sequence"/>
</dbReference>
<gene>
    <name evidence="8" type="ORF">NESM_000537600</name>
</gene>
<keyword evidence="5" id="KW-0239">DNA-directed DNA polymerase</keyword>
<dbReference type="InterPro" id="IPR017964">
    <property type="entry name" value="DNA-dir_DNA_pol_B_CS"/>
</dbReference>
<keyword evidence="3" id="KW-0808">Transferase</keyword>
<dbReference type="GO" id="GO:0042276">
    <property type="term" value="P:error-prone translesion synthesis"/>
    <property type="evidence" value="ECO:0007669"/>
    <property type="project" value="TreeGrafter"/>
</dbReference>
<dbReference type="PROSITE" id="PS00116">
    <property type="entry name" value="DNA_POLYMERASE_B"/>
    <property type="match status" value="1"/>
</dbReference>
<dbReference type="PANTHER" id="PTHR45812">
    <property type="entry name" value="DNA POLYMERASE ZETA CATALYTIC SUBUNIT"/>
    <property type="match status" value="1"/>
</dbReference>
<protein>
    <recommendedName>
        <fullName evidence="2">DNA-directed DNA polymerase</fullName>
        <ecNumber evidence="2">2.7.7.7</ecNumber>
    </recommendedName>
</protein>
<comment type="caution">
    <text evidence="8">The sequence shown here is derived from an EMBL/GenBank/DDBJ whole genome shotgun (WGS) entry which is preliminary data.</text>
</comment>
<evidence type="ECO:0000256" key="6">
    <source>
        <dbReference type="SAM" id="MobiDB-lite"/>
    </source>
</evidence>
<dbReference type="Gene3D" id="3.90.1600.10">
    <property type="entry name" value="Palm domain of DNA polymerase"/>
    <property type="match status" value="1"/>
</dbReference>
<feature type="region of interest" description="Disordered" evidence="6">
    <location>
        <begin position="957"/>
        <end position="985"/>
    </location>
</feature>
<feature type="compositionally biased region" description="Basic and acidic residues" evidence="6">
    <location>
        <begin position="1148"/>
        <end position="1162"/>
    </location>
</feature>
<evidence type="ECO:0000313" key="8">
    <source>
        <dbReference type="EMBL" id="KAK7196039.1"/>
    </source>
</evidence>
<proteinExistence type="inferred from homology"/>
<accession>A0AAW0ERN7</accession>
<dbReference type="SUPFAM" id="SSF53098">
    <property type="entry name" value="Ribonuclease H-like"/>
    <property type="match status" value="1"/>
</dbReference>
<dbReference type="InterPro" id="IPR030559">
    <property type="entry name" value="PolZ_Rev3"/>
</dbReference>
<dbReference type="InterPro" id="IPR036397">
    <property type="entry name" value="RNaseH_sf"/>
</dbReference>
<dbReference type="EC" id="2.7.7.7" evidence="2"/>
<keyword evidence="9" id="KW-1185">Reference proteome</keyword>
<feature type="region of interest" description="Disordered" evidence="6">
    <location>
        <begin position="1048"/>
        <end position="1196"/>
    </location>
</feature>
<dbReference type="EMBL" id="JAECZO010000067">
    <property type="protein sequence ID" value="KAK7196039.1"/>
    <property type="molecule type" value="Genomic_DNA"/>
</dbReference>
<feature type="region of interest" description="Disordered" evidence="6">
    <location>
        <begin position="425"/>
        <end position="457"/>
    </location>
</feature>
<name>A0AAW0ERN7_9TRYP</name>
<evidence type="ECO:0000259" key="7">
    <source>
        <dbReference type="Pfam" id="PF00136"/>
    </source>
</evidence>
<feature type="compositionally biased region" description="Pro residues" evidence="6">
    <location>
        <begin position="759"/>
        <end position="768"/>
    </location>
</feature>
<evidence type="ECO:0000256" key="2">
    <source>
        <dbReference type="ARBA" id="ARBA00012417"/>
    </source>
</evidence>
<dbReference type="Gene3D" id="1.10.287.690">
    <property type="entry name" value="Helix hairpin bin"/>
    <property type="match status" value="1"/>
</dbReference>
<feature type="region of interest" description="Disordered" evidence="6">
    <location>
        <begin position="615"/>
        <end position="636"/>
    </location>
</feature>
<dbReference type="GO" id="GO:0005634">
    <property type="term" value="C:nucleus"/>
    <property type="evidence" value="ECO:0007669"/>
    <property type="project" value="TreeGrafter"/>
</dbReference>
<feature type="region of interest" description="Disordered" evidence="6">
    <location>
        <begin position="540"/>
        <end position="566"/>
    </location>
</feature>
<feature type="region of interest" description="Disordered" evidence="6">
    <location>
        <begin position="746"/>
        <end position="806"/>
    </location>
</feature>
<organism evidence="8 9">
    <name type="scientific">Novymonas esmeraldas</name>
    <dbReference type="NCBI Taxonomy" id="1808958"/>
    <lineage>
        <taxon>Eukaryota</taxon>
        <taxon>Discoba</taxon>
        <taxon>Euglenozoa</taxon>
        <taxon>Kinetoplastea</taxon>
        <taxon>Metakinetoplastina</taxon>
        <taxon>Trypanosomatida</taxon>
        <taxon>Trypanosomatidae</taxon>
        <taxon>Novymonas</taxon>
    </lineage>
</organism>
<dbReference type="Gene3D" id="3.30.420.10">
    <property type="entry name" value="Ribonuclease H-like superfamily/Ribonuclease H"/>
    <property type="match status" value="1"/>
</dbReference>